<dbReference type="EMBL" id="JBBPBM010000004">
    <property type="protein sequence ID" value="KAK8588013.1"/>
    <property type="molecule type" value="Genomic_DNA"/>
</dbReference>
<sequence>MFMLMDIWYTRIWIPQPLRITCWLLRFIWILWLMLDLSGVVNVAAGPSHKSMAYAVDAILNGVEIMKMNNLMGSFDGKVPAKSVSKCREEEVVAFYSLRLLLCVYLSAVMRIDQVDSVPWSKLPVDVPETTPKQGKQQFSGKV</sequence>
<gene>
    <name evidence="1" type="ORF">V6N12_022472</name>
</gene>
<name>A0ABR2FVL5_9ROSI</name>
<keyword evidence="2" id="KW-1185">Reference proteome</keyword>
<dbReference type="Proteomes" id="UP001472677">
    <property type="component" value="Unassembled WGS sequence"/>
</dbReference>
<organism evidence="1 2">
    <name type="scientific">Hibiscus sabdariffa</name>
    <name type="common">roselle</name>
    <dbReference type="NCBI Taxonomy" id="183260"/>
    <lineage>
        <taxon>Eukaryota</taxon>
        <taxon>Viridiplantae</taxon>
        <taxon>Streptophyta</taxon>
        <taxon>Embryophyta</taxon>
        <taxon>Tracheophyta</taxon>
        <taxon>Spermatophyta</taxon>
        <taxon>Magnoliopsida</taxon>
        <taxon>eudicotyledons</taxon>
        <taxon>Gunneridae</taxon>
        <taxon>Pentapetalae</taxon>
        <taxon>rosids</taxon>
        <taxon>malvids</taxon>
        <taxon>Malvales</taxon>
        <taxon>Malvaceae</taxon>
        <taxon>Malvoideae</taxon>
        <taxon>Hibiscus</taxon>
    </lineage>
</organism>
<evidence type="ECO:0000313" key="2">
    <source>
        <dbReference type="Proteomes" id="UP001472677"/>
    </source>
</evidence>
<protein>
    <submittedName>
        <fullName evidence="1">Uncharacterized protein</fullName>
    </submittedName>
</protein>
<accession>A0ABR2FVL5</accession>
<proteinExistence type="predicted"/>
<reference evidence="1 2" key="1">
    <citation type="journal article" date="2024" name="G3 (Bethesda)">
        <title>Genome assembly of Hibiscus sabdariffa L. provides insights into metabolisms of medicinal natural products.</title>
        <authorList>
            <person name="Kim T."/>
        </authorList>
    </citation>
    <scope>NUCLEOTIDE SEQUENCE [LARGE SCALE GENOMIC DNA]</scope>
    <source>
        <strain evidence="1">TK-2024</strain>
        <tissue evidence="1">Old leaves</tissue>
    </source>
</reference>
<evidence type="ECO:0000313" key="1">
    <source>
        <dbReference type="EMBL" id="KAK8588013.1"/>
    </source>
</evidence>
<comment type="caution">
    <text evidence="1">The sequence shown here is derived from an EMBL/GenBank/DDBJ whole genome shotgun (WGS) entry which is preliminary data.</text>
</comment>